<sequence>VIRPTTSSSHDHPIRTDRELSIDGQQMIKNNIIVPMIRGRTSIMDRQQMERRNIIGSSNASIVDSRRSLTNRLGVPNSSNVHELVNIVEEPTDLDLNLRL</sequence>
<gene>
    <name evidence="2" type="ORF">EJD97_016476</name>
</gene>
<comment type="caution">
    <text evidence="2">The sequence shown here is derived from an EMBL/GenBank/DDBJ whole genome shotgun (WGS) entry which is preliminary data.</text>
</comment>
<dbReference type="EMBL" id="RXGB01043450">
    <property type="protein sequence ID" value="TMW80698.1"/>
    <property type="molecule type" value="Genomic_DNA"/>
</dbReference>
<organism evidence="2">
    <name type="scientific">Solanum chilense</name>
    <name type="common">Tomato</name>
    <name type="synonym">Lycopersicon chilense</name>
    <dbReference type="NCBI Taxonomy" id="4083"/>
    <lineage>
        <taxon>Eukaryota</taxon>
        <taxon>Viridiplantae</taxon>
        <taxon>Streptophyta</taxon>
        <taxon>Embryophyta</taxon>
        <taxon>Tracheophyta</taxon>
        <taxon>Spermatophyta</taxon>
        <taxon>Magnoliopsida</taxon>
        <taxon>eudicotyledons</taxon>
        <taxon>Gunneridae</taxon>
        <taxon>Pentapetalae</taxon>
        <taxon>asterids</taxon>
        <taxon>lamiids</taxon>
        <taxon>Solanales</taxon>
        <taxon>Solanaceae</taxon>
        <taxon>Solanoideae</taxon>
        <taxon>Solaneae</taxon>
        <taxon>Solanum</taxon>
        <taxon>Solanum subgen. Lycopersicon</taxon>
    </lineage>
</organism>
<feature type="region of interest" description="Disordered" evidence="1">
    <location>
        <begin position="1"/>
        <end position="20"/>
    </location>
</feature>
<proteinExistence type="predicted"/>
<feature type="compositionally biased region" description="Basic and acidic residues" evidence="1">
    <location>
        <begin position="9"/>
        <end position="20"/>
    </location>
</feature>
<protein>
    <submittedName>
        <fullName evidence="2">Uncharacterized protein</fullName>
    </submittedName>
</protein>
<evidence type="ECO:0000256" key="1">
    <source>
        <dbReference type="SAM" id="MobiDB-lite"/>
    </source>
</evidence>
<reference evidence="2" key="1">
    <citation type="submission" date="2019-05" db="EMBL/GenBank/DDBJ databases">
        <title>The de novo reference genome and transcriptome assemblies of the wild tomato species Solanum chilense.</title>
        <authorList>
            <person name="Stam R."/>
            <person name="Nosenko T."/>
            <person name="Hoerger A.C."/>
            <person name="Stephan W."/>
            <person name="Seidel M.A."/>
            <person name="Kuhn J.M.M."/>
            <person name="Haberer G."/>
            <person name="Tellier A."/>
        </authorList>
    </citation>
    <scope>NUCLEOTIDE SEQUENCE</scope>
    <source>
        <tissue evidence="2">Mature leaves</tissue>
    </source>
</reference>
<name>A0A6N2AGA9_SOLCI</name>
<dbReference type="AlphaFoldDB" id="A0A6N2AGA9"/>
<feature type="non-terminal residue" evidence="2">
    <location>
        <position position="1"/>
    </location>
</feature>
<evidence type="ECO:0000313" key="2">
    <source>
        <dbReference type="EMBL" id="TMW80698.1"/>
    </source>
</evidence>
<accession>A0A6N2AGA9</accession>